<reference evidence="2" key="1">
    <citation type="submission" date="2021-12" db="EMBL/GenBank/DDBJ databases">
        <title>Alicyclobacillaceae gen. nov., sp. nov., isolated from chalcocite enrichment system.</title>
        <authorList>
            <person name="Jiang Z."/>
        </authorList>
    </citation>
    <scope>NUCLEOTIDE SEQUENCE</scope>
    <source>
        <strain evidence="2">MYW30-H2</strain>
    </source>
</reference>
<dbReference type="EMBL" id="CP089291">
    <property type="protein sequence ID" value="UOF92302.1"/>
    <property type="molecule type" value="Genomic_DNA"/>
</dbReference>
<feature type="transmembrane region" description="Helical" evidence="1">
    <location>
        <begin position="88"/>
        <end position="107"/>
    </location>
</feature>
<evidence type="ECO:0008006" key="4">
    <source>
        <dbReference type="Google" id="ProtNLM"/>
    </source>
</evidence>
<feature type="transmembrane region" description="Helical" evidence="1">
    <location>
        <begin position="136"/>
        <end position="159"/>
    </location>
</feature>
<proteinExistence type="predicted"/>
<keyword evidence="1" id="KW-1133">Transmembrane helix</keyword>
<keyword evidence="1" id="KW-0812">Transmembrane</keyword>
<feature type="transmembrane region" description="Helical" evidence="1">
    <location>
        <begin position="212"/>
        <end position="234"/>
    </location>
</feature>
<dbReference type="Proteomes" id="UP000830167">
    <property type="component" value="Chromosome"/>
</dbReference>
<evidence type="ECO:0000313" key="2">
    <source>
        <dbReference type="EMBL" id="UOF92302.1"/>
    </source>
</evidence>
<keyword evidence="3" id="KW-1185">Reference proteome</keyword>
<evidence type="ECO:0000313" key="3">
    <source>
        <dbReference type="Proteomes" id="UP000830167"/>
    </source>
</evidence>
<gene>
    <name evidence="2" type="ORF">LSG31_09120</name>
</gene>
<protein>
    <recommendedName>
        <fullName evidence="4">Urease accessory protein UreH-like transmembrane domain-containing protein</fullName>
    </recommendedName>
</protein>
<name>A0ABY4CS96_9BACL</name>
<feature type="transmembrane region" description="Helical" evidence="1">
    <location>
        <begin position="12"/>
        <end position="29"/>
    </location>
</feature>
<keyword evidence="1" id="KW-0472">Membrane</keyword>
<feature type="transmembrane region" description="Helical" evidence="1">
    <location>
        <begin position="254"/>
        <end position="273"/>
    </location>
</feature>
<feature type="transmembrane region" description="Helical" evidence="1">
    <location>
        <begin position="165"/>
        <end position="191"/>
    </location>
</feature>
<organism evidence="2 3">
    <name type="scientific">Fodinisporobacter ferrooxydans</name>
    <dbReference type="NCBI Taxonomy" id="2901836"/>
    <lineage>
        <taxon>Bacteria</taxon>
        <taxon>Bacillati</taxon>
        <taxon>Bacillota</taxon>
        <taxon>Bacilli</taxon>
        <taxon>Bacillales</taxon>
        <taxon>Alicyclobacillaceae</taxon>
        <taxon>Fodinisporobacter</taxon>
    </lineage>
</organism>
<sequence length="284" mass="31241">MLNLWDPQHVSIGVGLITALILGMIHGVTPDEHTWPITFSYAIGSYSTKGGIRAGLFFSAAFMFQRMIASQLAYFSLTDFLMKPNEEMIIYLLVGLIMLLSGYYILYKQKTLHMFPWLQKLLPNLPEDGKPVPVKLALLHGFVAGWGTGAMATILYTVITPTMPHAWMGFIPGLLFGAGSTIMQILIGALFGRWMERKKIDQSAKQIMGRFVSGNTLLYGGALFMIVGILALAIPSINDWGISTGIRIHNLDSINIGLILVIVIVAGIGGWSVRRALRMVNTNI</sequence>
<feature type="transmembrane region" description="Helical" evidence="1">
    <location>
        <begin position="50"/>
        <end position="68"/>
    </location>
</feature>
<accession>A0ABY4CS96</accession>
<evidence type="ECO:0000256" key="1">
    <source>
        <dbReference type="SAM" id="Phobius"/>
    </source>
</evidence>
<dbReference type="RefSeq" id="WP_347438979.1">
    <property type="nucleotide sequence ID" value="NZ_CP089291.1"/>
</dbReference>